<keyword evidence="2" id="KW-1133">Transmembrane helix</keyword>
<evidence type="ECO:0008006" key="8">
    <source>
        <dbReference type="Google" id="ProtNLM"/>
    </source>
</evidence>
<dbReference type="AlphaFoldDB" id="A0A5C2S6R5"/>
<proteinExistence type="predicted"/>
<evidence type="ECO:0000259" key="5">
    <source>
        <dbReference type="Pfam" id="PF10355"/>
    </source>
</evidence>
<evidence type="ECO:0000313" key="7">
    <source>
        <dbReference type="Proteomes" id="UP000313359"/>
    </source>
</evidence>
<dbReference type="Pfam" id="PF10355">
    <property type="entry name" value="Ytp1"/>
    <property type="match status" value="1"/>
</dbReference>
<feature type="transmembrane region" description="Helical" evidence="2">
    <location>
        <begin position="237"/>
        <end position="256"/>
    </location>
</feature>
<feature type="compositionally biased region" description="Basic and acidic residues" evidence="1">
    <location>
        <begin position="323"/>
        <end position="338"/>
    </location>
</feature>
<name>A0A5C2S6R5_9APHY</name>
<keyword evidence="2" id="KW-0472">Membrane</keyword>
<dbReference type="CDD" id="cd08760">
    <property type="entry name" value="Cyt_b561_FRRS1_like"/>
    <property type="match status" value="1"/>
</dbReference>
<keyword evidence="7" id="KW-1185">Reference proteome</keyword>
<feature type="region of interest" description="Disordered" evidence="1">
    <location>
        <begin position="435"/>
        <end position="456"/>
    </location>
</feature>
<reference evidence="6" key="1">
    <citation type="journal article" date="2018" name="Genome Biol. Evol.">
        <title>Genomics and development of Lentinus tigrinus, a white-rot wood-decaying mushroom with dimorphic fruiting bodies.</title>
        <authorList>
            <person name="Wu B."/>
            <person name="Xu Z."/>
            <person name="Knudson A."/>
            <person name="Carlson A."/>
            <person name="Chen N."/>
            <person name="Kovaka S."/>
            <person name="LaButti K."/>
            <person name="Lipzen A."/>
            <person name="Pennachio C."/>
            <person name="Riley R."/>
            <person name="Schakwitz W."/>
            <person name="Umezawa K."/>
            <person name="Ohm R.A."/>
            <person name="Grigoriev I.V."/>
            <person name="Nagy L.G."/>
            <person name="Gibbons J."/>
            <person name="Hibbett D."/>
        </authorList>
    </citation>
    <scope>NUCLEOTIDE SEQUENCE [LARGE SCALE GENOMIC DNA]</scope>
    <source>
        <strain evidence="6">ALCF2SS1-6</strain>
    </source>
</reference>
<feature type="chain" id="PRO_5022932748" description="Integral membrane protein" evidence="3">
    <location>
        <begin position="22"/>
        <end position="456"/>
    </location>
</feature>
<feature type="transmembrane region" description="Helical" evidence="2">
    <location>
        <begin position="145"/>
        <end position="164"/>
    </location>
</feature>
<evidence type="ECO:0000313" key="6">
    <source>
        <dbReference type="EMBL" id="RPD58978.1"/>
    </source>
</evidence>
<evidence type="ECO:0000256" key="2">
    <source>
        <dbReference type="SAM" id="Phobius"/>
    </source>
</evidence>
<feature type="domain" description="Protein YTP1-like C-terminal" evidence="5">
    <location>
        <begin position="150"/>
        <end position="407"/>
    </location>
</feature>
<dbReference type="Pfam" id="PF10348">
    <property type="entry name" value="DUF2427"/>
    <property type="match status" value="1"/>
</dbReference>
<feature type="transmembrane region" description="Helical" evidence="2">
    <location>
        <begin position="176"/>
        <end position="197"/>
    </location>
</feature>
<organism evidence="6 7">
    <name type="scientific">Lentinus tigrinus ALCF2SS1-6</name>
    <dbReference type="NCBI Taxonomy" id="1328759"/>
    <lineage>
        <taxon>Eukaryota</taxon>
        <taxon>Fungi</taxon>
        <taxon>Dikarya</taxon>
        <taxon>Basidiomycota</taxon>
        <taxon>Agaricomycotina</taxon>
        <taxon>Agaricomycetes</taxon>
        <taxon>Polyporales</taxon>
        <taxon>Polyporaceae</taxon>
        <taxon>Lentinus</taxon>
    </lineage>
</organism>
<evidence type="ECO:0000256" key="3">
    <source>
        <dbReference type="SAM" id="SignalP"/>
    </source>
</evidence>
<dbReference type="InterPro" id="IPR018827">
    <property type="entry name" value="YTP1_C"/>
</dbReference>
<feature type="compositionally biased region" description="Basic and acidic residues" evidence="1">
    <location>
        <begin position="439"/>
        <end position="456"/>
    </location>
</feature>
<dbReference type="PANTHER" id="PTHR31685:SF2">
    <property type="entry name" value="PROTEIN YTP1"/>
    <property type="match status" value="1"/>
</dbReference>
<sequence>MARNVANSFAILFLLFASVLAHKHHDELTEEQKNAPVDTILWLHIFLQAAVWGVLFPTGMVLGLSRSRWHVPLQSAGFALTIAGYILGHSHRGRSFLAGAHGKFANILFVPIALQLALGIYLKLHIHEQTIRPWAVKAHGVVGKAYPIFGWVQMLFGAIAFRGYCRGGNLGQCLAHYIMGSGFIAYGTIMAILLLVGEAWVRRSGRSPDWWDSWVIMLWVLNTFTEHRGSVWSVKDMQHTILGVLWWAGGILGIYLSRNNQRSIVPAIIIILTGWAMSDHTQALMLSTKVHAIFGYTLMSAGLTRIIEVCFVAPKYTQDVTDGDTHSEHTLDASRDESSASSHSPMRAFRHLPPFLLVSSGLLFMSATDEELHFVNDAGMDHVTYILIMFSIAFIMYTLIVTLINLYSTSGRNAASADTKDGAIELTQSNKWYSPVPVGDRELEPESHVIGDDDEA</sequence>
<dbReference type="PANTHER" id="PTHR31685">
    <property type="entry name" value="INTEGRAL MEMBRANE PROTEIN (AFU_ORTHOLOGUE AFUA_6G12730)-RELATED"/>
    <property type="match status" value="1"/>
</dbReference>
<dbReference type="STRING" id="1328759.A0A5C2S6R5"/>
<feature type="transmembrane region" description="Helical" evidence="2">
    <location>
        <begin position="45"/>
        <end position="64"/>
    </location>
</feature>
<evidence type="ECO:0000256" key="1">
    <source>
        <dbReference type="SAM" id="MobiDB-lite"/>
    </source>
</evidence>
<feature type="transmembrane region" description="Helical" evidence="2">
    <location>
        <begin position="104"/>
        <end position="124"/>
    </location>
</feature>
<dbReference type="EMBL" id="ML122272">
    <property type="protein sequence ID" value="RPD58978.1"/>
    <property type="molecule type" value="Genomic_DNA"/>
</dbReference>
<evidence type="ECO:0000259" key="4">
    <source>
        <dbReference type="Pfam" id="PF10348"/>
    </source>
</evidence>
<gene>
    <name evidence="6" type="ORF">L227DRAFT_504527</name>
</gene>
<feature type="transmembrane region" description="Helical" evidence="2">
    <location>
        <begin position="71"/>
        <end position="88"/>
    </location>
</feature>
<feature type="transmembrane region" description="Helical" evidence="2">
    <location>
        <begin position="209"/>
        <end position="225"/>
    </location>
</feature>
<dbReference type="OrthoDB" id="4137487at2759"/>
<keyword evidence="2" id="KW-0812">Transmembrane</keyword>
<dbReference type="Proteomes" id="UP000313359">
    <property type="component" value="Unassembled WGS sequence"/>
</dbReference>
<feature type="signal peptide" evidence="3">
    <location>
        <begin position="1"/>
        <end position="21"/>
    </location>
</feature>
<feature type="domain" description="DUF2427" evidence="4">
    <location>
        <begin position="25"/>
        <end position="125"/>
    </location>
</feature>
<feature type="transmembrane region" description="Helical" evidence="2">
    <location>
        <begin position="385"/>
        <end position="407"/>
    </location>
</feature>
<accession>A0A5C2S6R5</accession>
<keyword evidence="3" id="KW-0732">Signal</keyword>
<protein>
    <recommendedName>
        <fullName evidence="8">Integral membrane protein</fullName>
    </recommendedName>
</protein>
<dbReference type="InterPro" id="IPR018825">
    <property type="entry name" value="DUF2427"/>
</dbReference>
<feature type="transmembrane region" description="Helical" evidence="2">
    <location>
        <begin position="348"/>
        <end position="365"/>
    </location>
</feature>
<feature type="region of interest" description="Disordered" evidence="1">
    <location>
        <begin position="323"/>
        <end position="345"/>
    </location>
</feature>